<accession>A0A3S9P9H2</accession>
<name>A0A3S9P9H2_9BACT</name>
<reference evidence="1 2" key="1">
    <citation type="submission" date="2018-12" db="EMBL/GenBank/DDBJ databases">
        <title>Flammeovirga pectinis sp. nov., isolated from the gut of the Korean scallop, Patinopecten yessoensis.</title>
        <authorList>
            <person name="Bae J.-W."/>
            <person name="Jeong Y.-S."/>
            <person name="Kang W."/>
        </authorList>
    </citation>
    <scope>NUCLEOTIDE SEQUENCE [LARGE SCALE GENOMIC DNA]</scope>
    <source>
        <strain evidence="1 2">L12M1</strain>
    </source>
</reference>
<protein>
    <submittedName>
        <fullName evidence="1">Uncharacterized protein</fullName>
    </submittedName>
</protein>
<dbReference type="AlphaFoldDB" id="A0A3S9P9H2"/>
<dbReference type="EMBL" id="CP034563">
    <property type="protein sequence ID" value="AZQ64829.1"/>
    <property type="molecule type" value="Genomic_DNA"/>
</dbReference>
<organism evidence="1 2">
    <name type="scientific">Flammeovirga pectinis</name>
    <dbReference type="NCBI Taxonomy" id="2494373"/>
    <lineage>
        <taxon>Bacteria</taxon>
        <taxon>Pseudomonadati</taxon>
        <taxon>Bacteroidota</taxon>
        <taxon>Cytophagia</taxon>
        <taxon>Cytophagales</taxon>
        <taxon>Flammeovirgaceae</taxon>
        <taxon>Flammeovirga</taxon>
    </lineage>
</organism>
<dbReference type="KEGG" id="fll:EI427_21630"/>
<keyword evidence="2" id="KW-1185">Reference proteome</keyword>
<sequence length="187" mass="21575">MKSLKYIILVLLFSNIGISRAQIFETDIQFVSLKDSILINSIDSLIDYEVKTDTLFSNSKGYFLLNIDYEVRNGVGPPSSRIDTVLQYNLMKSYGHPDKSVNQIESFYPPYFTIINRRLICIQIDGLTESKISFTEKSKKMYLDYLSNFLGDTGDKSRMILWDLNYSYNIYILRNGVGSLSPLIRKE</sequence>
<proteinExistence type="predicted"/>
<evidence type="ECO:0000313" key="1">
    <source>
        <dbReference type="EMBL" id="AZQ64829.1"/>
    </source>
</evidence>
<dbReference type="OrthoDB" id="980927at2"/>
<gene>
    <name evidence="1" type="ORF">EI427_21630</name>
</gene>
<evidence type="ECO:0000313" key="2">
    <source>
        <dbReference type="Proteomes" id="UP000267268"/>
    </source>
</evidence>
<dbReference type="Proteomes" id="UP000267268">
    <property type="component" value="Chromosome 2"/>
</dbReference>
<dbReference type="RefSeq" id="WP_126618933.1">
    <property type="nucleotide sequence ID" value="NZ_CP034563.1"/>
</dbReference>